<organism evidence="2 3">
    <name type="scientific">Blautia obeum</name>
    <dbReference type="NCBI Taxonomy" id="40520"/>
    <lineage>
        <taxon>Bacteria</taxon>
        <taxon>Bacillati</taxon>
        <taxon>Bacillota</taxon>
        <taxon>Clostridia</taxon>
        <taxon>Lachnospirales</taxon>
        <taxon>Lachnospiraceae</taxon>
        <taxon>Blautia</taxon>
    </lineage>
</organism>
<feature type="region of interest" description="Disordered" evidence="1">
    <location>
        <begin position="187"/>
        <end position="252"/>
    </location>
</feature>
<evidence type="ECO:0000313" key="3">
    <source>
        <dbReference type="Proteomes" id="UP000253208"/>
    </source>
</evidence>
<feature type="compositionally biased region" description="Acidic residues" evidence="1">
    <location>
        <begin position="227"/>
        <end position="252"/>
    </location>
</feature>
<feature type="compositionally biased region" description="Polar residues" evidence="1">
    <location>
        <begin position="187"/>
        <end position="196"/>
    </location>
</feature>
<protein>
    <submittedName>
        <fullName evidence="2">Uncharacterized protein</fullName>
    </submittedName>
</protein>
<comment type="caution">
    <text evidence="2">The sequence shown here is derived from an EMBL/GenBank/DDBJ whole genome shotgun (WGS) entry which is preliminary data.</text>
</comment>
<feature type="compositionally biased region" description="Low complexity" evidence="1">
    <location>
        <begin position="211"/>
        <end position="226"/>
    </location>
</feature>
<proteinExistence type="predicted"/>
<dbReference type="RefSeq" id="WP_114001710.1">
    <property type="nucleotide sequence ID" value="NZ_PSQG01000004.1"/>
</dbReference>
<dbReference type="EMBL" id="PSQG01000004">
    <property type="protein sequence ID" value="RCH45404.1"/>
    <property type="molecule type" value="Genomic_DNA"/>
</dbReference>
<evidence type="ECO:0000256" key="1">
    <source>
        <dbReference type="SAM" id="MobiDB-lite"/>
    </source>
</evidence>
<evidence type="ECO:0000313" key="2">
    <source>
        <dbReference type="EMBL" id="RCH45404.1"/>
    </source>
</evidence>
<dbReference type="Proteomes" id="UP000253208">
    <property type="component" value="Unassembled WGS sequence"/>
</dbReference>
<reference evidence="2 3" key="1">
    <citation type="submission" date="2018-02" db="EMBL/GenBank/DDBJ databases">
        <title>Complete genome sequencing of Faecalibacterium prausnitzii strains isolated from the human gut.</title>
        <authorList>
            <person name="Fitzgerald B.C."/>
            <person name="Shkoporov A.N."/>
            <person name="Ross P.R."/>
            <person name="Hill C."/>
        </authorList>
    </citation>
    <scope>NUCLEOTIDE SEQUENCE [LARGE SCALE GENOMIC DNA]</scope>
    <source>
        <strain evidence="2 3">APC942/31-1</strain>
    </source>
</reference>
<dbReference type="AlphaFoldDB" id="A0A367G5V4"/>
<gene>
    <name evidence="2" type="ORF">C4886_03470</name>
</gene>
<accession>A0A367G5V4</accession>
<sequence>MRKNKKRKKRLRAVLVLLIILFILAGLGGMLYVSHRDKVEKEQRREAALAALDSIPEVTATPAATATPVPTATPTPSLTPVPTILPAFEPENYQGIWYSEDGLTTIDIYDISLKSVSFTYKRVNGKDPSMTAEADVTAEVAGNATQFRFKDSEGNKAKGEFVFDKSGEFYVKVKTYERGEGSLTYPKTESIMTRQEPSLEVSENSEEDASYNESNESSYEQESYSESSEDSSDENTEEYEIPYGEEETYYTE</sequence>
<name>A0A367G5V4_9FIRM</name>